<dbReference type="SMART" id="SM00458">
    <property type="entry name" value="RICIN"/>
    <property type="match status" value="1"/>
</dbReference>
<feature type="domain" description="C-type lectin" evidence="22">
    <location>
        <begin position="669"/>
        <end position="790"/>
    </location>
</feature>
<sequence length="1466" mass="166762">MTCAGGREESGNQLAMIVPLLLFFLSVLHSAVSLVDTSTFLIYNEDHKVCVHAQSANYVTTAACSHGTEAQEFKWVSRYQLMSVSLKLCFGVASKIDWTPVQLYPCDSASSLQKWECKNDTLFAIHEANLFFNYGNRNEKRIMLYQGSGLWSRWKVFGTRDDLCSRGYEDLFTLKGNSNGAPCVFPFQYTGKWYPDCTLEGRTDGLLWCSTTRSYDSDKKYGFCPVKSDGTGRFWTTDPMTSVQYQINPEAALTWFQASKSCQQQGANLLGITEIHEQMYITGLTSSLSSALWFGLNSLDFNSGWQWSGGYPFRYLNWAPGSPSPEPGKICGAINPGKAAKWESLECDQKLGYICKKGNATLNNFIIPSASDILAECSEGWIFYVGWCYKIRRQTASWQDASTLCRKEGGDLASIHNVEEYSFIVSLLGYRPTDELWIGLNDLKIQMFFEWSDGSPVTYTKWLHGKPTHASNGQEDCVVMKGKDGYWADQPCDMKYGYICKKKPLKEAPEKDIIDEGCRKGWKRYYLYCYMIGNAFLSFAQAGQKCAENGATLASVEDRYEQAFLTSLVGFRSEPYIWIGLSDTQEKGVFRWTSGERVQFTHWNSEMPGRKPGCIAMTTGTTAGLWDLLKCETRAKFLCKRLADGVTPPPIPTTTPVPQCPEDWAPSDGRNVCFKAFLKHDKKSWADARSFCLAIGGDLASITSAQESNSLQNYLRNSGVVYTHFWLGLNYINPQEGFKWSDDSPLGYINWGYGEPNNYNGVEHCGELNPNNNMYWNDVHCEDIYFWICQVTKGVQLNAEPTNPPIPDFQLTSDGWLVNEDKQYYFNTNKFPMEDARAFCKKNFGDLLVIEGNTERKFILKYILQNEQIDTYFIGLQLSLDKIVNWMDGTPVQYVAWAPHEPNFANNDENCVVIYRNTGLWNDINCGYPSSFICERHNSSINATVAPTPPSTQGGCPESWFLFENKCYKFFGIKEEEQKNWKAARSDCQKDEFGGNLATIPNERVQAFLTFHLNNFRKDVWIGLNDINEDQMYLWTDGKGVHYTNWDKGFPWTLGSSSEDCVVMKTWPYKIAGLWRNMYCSSKKGYICQTNTHPRYSLIPSTTPEQRFHYRNSSYFIIETKMTWEDAKNSCERKDSTLASILDPFGLSYLWLKILKQKRAVWLGLNSNLTGGQYLWIDRFRMKYTKWAANEPKQRYGCVYMDLDGTWKTDLCNKNYFPLCKHSSVLPPTVPPQEPGKCPESVEKSWIPFRGHCYHFEASTKKNWPRASLACLQLDASLVSVTDTAEANFLTELAENLESKSQAFWIGMYKNLNGDWLWIDNAVVNFVNWNIGEPSDQNNEECVEMFASSGTWNNIYCNSYLGYVCKKPKIVETVPTVKIIENKESRKTDDVPSPTHSKAITVVVLVILILSGAALASFYFYKKRNQLGLTDVNFENSLYFTSGATPATSDGMDLVMNMEQNEQASN</sequence>
<keyword evidence="6" id="KW-0254">Endocytosis</keyword>
<feature type="domain" description="C-type lectin" evidence="22">
    <location>
        <begin position="1249"/>
        <end position="1366"/>
    </location>
</feature>
<keyword evidence="8 21" id="KW-0732">Signal</keyword>
<keyword evidence="17" id="KW-0325">Glycoprotein</keyword>
<dbReference type="GO" id="GO:0005576">
    <property type="term" value="C:extracellular region"/>
    <property type="evidence" value="ECO:0007669"/>
    <property type="project" value="UniProtKB-SubCell"/>
</dbReference>
<evidence type="ECO:0000256" key="14">
    <source>
        <dbReference type="ARBA" id="ARBA00023136"/>
    </source>
</evidence>
<evidence type="ECO:0000256" key="16">
    <source>
        <dbReference type="ARBA" id="ARBA00023170"/>
    </source>
</evidence>
<dbReference type="Gene3D" id="2.80.10.50">
    <property type="match status" value="1"/>
</dbReference>
<evidence type="ECO:0000256" key="9">
    <source>
        <dbReference type="ARBA" id="ARBA00022734"/>
    </source>
</evidence>
<keyword evidence="24" id="KW-1185">Reference proteome</keyword>
<dbReference type="OrthoDB" id="6356110at2759"/>
<feature type="domain" description="C-type lectin" evidence="22">
    <location>
        <begin position="384"/>
        <end position="501"/>
    </location>
</feature>
<dbReference type="InterPro" id="IPR050111">
    <property type="entry name" value="C-type_lectin/snaclec_domain"/>
</dbReference>
<dbReference type="GO" id="GO:0006897">
    <property type="term" value="P:endocytosis"/>
    <property type="evidence" value="ECO:0007669"/>
    <property type="project" value="UniProtKB-KW"/>
</dbReference>
<evidence type="ECO:0000256" key="7">
    <source>
        <dbReference type="ARBA" id="ARBA00022692"/>
    </source>
</evidence>
<dbReference type="CDD" id="cd00062">
    <property type="entry name" value="FN2"/>
    <property type="match status" value="1"/>
</dbReference>
<dbReference type="PROSITE" id="PS50041">
    <property type="entry name" value="C_TYPE_LECTIN_2"/>
    <property type="match status" value="8"/>
</dbReference>
<reference evidence="25" key="1">
    <citation type="submission" date="2025-08" db="UniProtKB">
        <authorList>
            <consortium name="RefSeq"/>
        </authorList>
    </citation>
    <scope>IDENTIFICATION</scope>
    <source>
        <tissue evidence="25">Liver</tissue>
    </source>
</reference>
<dbReference type="GO" id="GO:0005537">
    <property type="term" value="F:D-mannose binding"/>
    <property type="evidence" value="ECO:0007669"/>
    <property type="project" value="UniProtKB-ARBA"/>
</dbReference>
<keyword evidence="4" id="KW-1003">Cell membrane</keyword>
<dbReference type="CDD" id="cd23407">
    <property type="entry name" value="beta-trefoil_Ricin_MRC1"/>
    <property type="match status" value="1"/>
</dbReference>
<evidence type="ECO:0000256" key="18">
    <source>
        <dbReference type="ARBA" id="ARBA00071860"/>
    </source>
</evidence>
<feature type="domain" description="C-type lectin" evidence="22">
    <location>
        <begin position="245"/>
        <end position="356"/>
    </location>
</feature>
<dbReference type="InterPro" id="IPR016186">
    <property type="entry name" value="C-type_lectin-like/link_sf"/>
</dbReference>
<dbReference type="InterPro" id="IPR018378">
    <property type="entry name" value="C-type_lectin_CS"/>
</dbReference>
<dbReference type="FunFam" id="2.80.10.50:FF:000032">
    <property type="entry name" value="macrophage mannose receptor 1"/>
    <property type="match status" value="1"/>
</dbReference>
<dbReference type="GO" id="GO:0005886">
    <property type="term" value="C:plasma membrane"/>
    <property type="evidence" value="ECO:0007669"/>
    <property type="project" value="UniProtKB-SubCell"/>
</dbReference>
<dbReference type="Gene3D" id="3.10.100.10">
    <property type="entry name" value="Mannose-Binding Protein A, subunit A"/>
    <property type="match status" value="8"/>
</dbReference>
<evidence type="ECO:0000256" key="21">
    <source>
        <dbReference type="SAM" id="SignalP"/>
    </source>
</evidence>
<dbReference type="SMART" id="SM00059">
    <property type="entry name" value="FN2"/>
    <property type="match status" value="1"/>
</dbReference>
<evidence type="ECO:0000259" key="22">
    <source>
        <dbReference type="PROSITE" id="PS50041"/>
    </source>
</evidence>
<keyword evidence="5" id="KW-0964">Secreted</keyword>
<dbReference type="PROSITE" id="PS00023">
    <property type="entry name" value="FN2_1"/>
    <property type="match status" value="1"/>
</dbReference>
<feature type="transmembrane region" description="Helical" evidence="20">
    <location>
        <begin position="1399"/>
        <end position="1421"/>
    </location>
</feature>
<keyword evidence="12" id="KW-0106">Calcium</keyword>
<proteinExistence type="predicted"/>
<evidence type="ECO:0000259" key="23">
    <source>
        <dbReference type="PROSITE" id="PS51092"/>
    </source>
</evidence>
<dbReference type="Gene3D" id="2.10.10.10">
    <property type="entry name" value="Fibronectin, type II, collagen-binding"/>
    <property type="match status" value="1"/>
</dbReference>
<feature type="domain" description="C-type lectin" evidence="22">
    <location>
        <begin position="819"/>
        <end position="935"/>
    </location>
</feature>
<keyword evidence="14 20" id="KW-0472">Membrane</keyword>
<dbReference type="FunFam" id="3.10.100.10:FF:000027">
    <property type="entry name" value="Mannose receptor, C type 1"/>
    <property type="match status" value="1"/>
</dbReference>
<dbReference type="SUPFAM" id="SSF50370">
    <property type="entry name" value="Ricin B-like lectins"/>
    <property type="match status" value="1"/>
</dbReference>
<evidence type="ECO:0000313" key="24">
    <source>
        <dbReference type="Proteomes" id="UP000695026"/>
    </source>
</evidence>
<dbReference type="Pfam" id="PF00059">
    <property type="entry name" value="Lectin_C"/>
    <property type="match status" value="8"/>
</dbReference>
<dbReference type="FunFam" id="3.10.100.10:FF:000022">
    <property type="entry name" value="Mannose receptor C-type 1"/>
    <property type="match status" value="1"/>
</dbReference>
<evidence type="ECO:0000256" key="12">
    <source>
        <dbReference type="ARBA" id="ARBA00022837"/>
    </source>
</evidence>
<keyword evidence="10" id="KW-0677">Repeat</keyword>
<evidence type="ECO:0000256" key="13">
    <source>
        <dbReference type="ARBA" id="ARBA00022989"/>
    </source>
</evidence>
<dbReference type="Pfam" id="PF00040">
    <property type="entry name" value="fn2"/>
    <property type="match status" value="1"/>
</dbReference>
<dbReference type="PROSITE" id="PS50231">
    <property type="entry name" value="RICIN_B_LECTIN"/>
    <property type="match status" value="1"/>
</dbReference>
<dbReference type="FunFam" id="3.10.100.10:FF:000023">
    <property type="entry name" value="Macrophage mannose receptor 1"/>
    <property type="match status" value="1"/>
</dbReference>
<dbReference type="PROSITE" id="PS00615">
    <property type="entry name" value="C_TYPE_LECTIN_1"/>
    <property type="match status" value="5"/>
</dbReference>
<feature type="signal peptide" evidence="21">
    <location>
        <begin position="1"/>
        <end position="30"/>
    </location>
</feature>
<evidence type="ECO:0000313" key="25">
    <source>
        <dbReference type="RefSeq" id="XP_007422480.1"/>
    </source>
</evidence>
<dbReference type="SMART" id="SM00034">
    <property type="entry name" value="CLECT"/>
    <property type="match status" value="8"/>
</dbReference>
<dbReference type="InterPro" id="IPR016187">
    <property type="entry name" value="CTDL_fold"/>
</dbReference>
<dbReference type="CDD" id="cd00037">
    <property type="entry name" value="CLECT"/>
    <property type="match status" value="8"/>
</dbReference>
<dbReference type="KEGG" id="pbi:103068134"/>
<dbReference type="OMA" id="WIDKWRV"/>
<dbReference type="InterPro" id="IPR001304">
    <property type="entry name" value="C-type_lectin-like"/>
</dbReference>
<dbReference type="GeneID" id="103068134"/>
<accession>A0A9F2NVD6</accession>
<protein>
    <recommendedName>
        <fullName evidence="18">Macrophage mannose receptor 1</fullName>
    </recommendedName>
</protein>
<feature type="domain" description="C-type lectin" evidence="22">
    <location>
        <begin position="963"/>
        <end position="1089"/>
    </location>
</feature>
<keyword evidence="9" id="KW-0430">Lectin</keyword>
<dbReference type="Pfam" id="PF24562">
    <property type="entry name" value="CysR_MRC2_N"/>
    <property type="match status" value="1"/>
</dbReference>
<dbReference type="PRINTS" id="PR00013">
    <property type="entry name" value="FNTYPEII"/>
</dbReference>
<dbReference type="RefSeq" id="XP_007422480.1">
    <property type="nucleotide sequence ID" value="XM_007422418.3"/>
</dbReference>
<evidence type="ECO:0000256" key="20">
    <source>
        <dbReference type="SAM" id="Phobius"/>
    </source>
</evidence>
<evidence type="ECO:0000256" key="3">
    <source>
        <dbReference type="ARBA" id="ARBA00004613"/>
    </source>
</evidence>
<dbReference type="PANTHER" id="PTHR22803">
    <property type="entry name" value="MANNOSE, PHOSPHOLIPASE, LECTIN RECEPTOR RELATED"/>
    <property type="match status" value="1"/>
</dbReference>
<dbReference type="Proteomes" id="UP000695026">
    <property type="component" value="Unplaced"/>
</dbReference>
<evidence type="ECO:0000256" key="4">
    <source>
        <dbReference type="ARBA" id="ARBA00022475"/>
    </source>
</evidence>
<dbReference type="InterPro" id="IPR000562">
    <property type="entry name" value="FN_type2_dom"/>
</dbReference>
<dbReference type="InterPro" id="IPR000772">
    <property type="entry name" value="Ricin_B_lectin"/>
</dbReference>
<dbReference type="FunFam" id="3.10.100.10:FF:000025">
    <property type="entry name" value="Mannose receptor C-type 1"/>
    <property type="match status" value="1"/>
</dbReference>
<dbReference type="CTD" id="4360"/>
<dbReference type="InterPro" id="IPR035992">
    <property type="entry name" value="Ricin_B-like_lectins"/>
</dbReference>
<dbReference type="PROSITE" id="PS51092">
    <property type="entry name" value="FN2_2"/>
    <property type="match status" value="1"/>
</dbReference>
<organism evidence="24 25">
    <name type="scientific">Python bivittatus</name>
    <name type="common">Burmese python</name>
    <name type="synonym">Python molurus bivittatus</name>
    <dbReference type="NCBI Taxonomy" id="176946"/>
    <lineage>
        <taxon>Eukaryota</taxon>
        <taxon>Metazoa</taxon>
        <taxon>Chordata</taxon>
        <taxon>Craniata</taxon>
        <taxon>Vertebrata</taxon>
        <taxon>Euteleostomi</taxon>
        <taxon>Lepidosauria</taxon>
        <taxon>Squamata</taxon>
        <taxon>Bifurcata</taxon>
        <taxon>Unidentata</taxon>
        <taxon>Episquamata</taxon>
        <taxon>Toxicofera</taxon>
        <taxon>Serpentes</taxon>
        <taxon>Henophidia</taxon>
        <taxon>Pythonidae</taxon>
        <taxon>Python</taxon>
    </lineage>
</organism>
<comment type="subcellular location">
    <subcellularLocation>
        <location evidence="1">Cell membrane</location>
        <topology evidence="1">Single-pass type I membrane protein</topology>
    </subcellularLocation>
    <subcellularLocation>
        <location evidence="2">Endosome membrane</location>
        <topology evidence="2">Single-pass type I membrane protein</topology>
    </subcellularLocation>
    <subcellularLocation>
        <location evidence="3">Secreted</location>
    </subcellularLocation>
</comment>
<dbReference type="FunFam" id="3.10.100.10:FF:000014">
    <property type="entry name" value="Macrophage mannose receptor 1"/>
    <property type="match status" value="1"/>
</dbReference>
<dbReference type="FunFam" id="3.10.100.10:FF:000016">
    <property type="entry name" value="macrophage mannose receptor 1"/>
    <property type="match status" value="1"/>
</dbReference>
<gene>
    <name evidence="25" type="primary">MRC1</name>
</gene>
<evidence type="ECO:0000256" key="15">
    <source>
        <dbReference type="ARBA" id="ARBA00023157"/>
    </source>
</evidence>
<evidence type="ECO:0000256" key="10">
    <source>
        <dbReference type="ARBA" id="ARBA00022737"/>
    </source>
</evidence>
<keyword evidence="13 20" id="KW-1133">Transmembrane helix</keyword>
<feature type="domain" description="Fibronectin type-II" evidence="23">
    <location>
        <begin position="178"/>
        <end position="226"/>
    </location>
</feature>
<dbReference type="GO" id="GO:0010008">
    <property type="term" value="C:endosome membrane"/>
    <property type="evidence" value="ECO:0007669"/>
    <property type="project" value="UniProtKB-SubCell"/>
</dbReference>
<evidence type="ECO:0000256" key="19">
    <source>
        <dbReference type="PROSITE-ProRule" id="PRU00479"/>
    </source>
</evidence>
<keyword evidence="11" id="KW-0967">Endosome</keyword>
<feature type="chain" id="PRO_5039925800" description="Macrophage mannose receptor 1" evidence="21">
    <location>
        <begin position="31"/>
        <end position="1466"/>
    </location>
</feature>
<evidence type="ECO:0000256" key="11">
    <source>
        <dbReference type="ARBA" id="ARBA00022753"/>
    </source>
</evidence>
<feature type="disulfide bond" evidence="19">
    <location>
        <begin position="197"/>
        <end position="224"/>
    </location>
</feature>
<keyword evidence="15 19" id="KW-1015">Disulfide bond</keyword>
<evidence type="ECO:0000256" key="8">
    <source>
        <dbReference type="ARBA" id="ARBA00022729"/>
    </source>
</evidence>
<feature type="domain" description="C-type lectin" evidence="22">
    <location>
        <begin position="525"/>
        <end position="640"/>
    </location>
</feature>
<keyword evidence="16 25" id="KW-0675">Receptor</keyword>
<dbReference type="SUPFAM" id="SSF56436">
    <property type="entry name" value="C-type lectin-like"/>
    <property type="match status" value="8"/>
</dbReference>
<dbReference type="FunFam" id="3.10.100.10:FF:000031">
    <property type="entry name" value="macrophage mannose receptor 1"/>
    <property type="match status" value="1"/>
</dbReference>
<keyword evidence="7 20" id="KW-0812">Transmembrane</keyword>
<feature type="disulfide bond" evidence="19">
    <location>
        <begin position="183"/>
        <end position="209"/>
    </location>
</feature>
<evidence type="ECO:0000256" key="2">
    <source>
        <dbReference type="ARBA" id="ARBA00004530"/>
    </source>
</evidence>
<evidence type="ECO:0000256" key="5">
    <source>
        <dbReference type="ARBA" id="ARBA00022525"/>
    </source>
</evidence>
<evidence type="ECO:0000256" key="17">
    <source>
        <dbReference type="ARBA" id="ARBA00023180"/>
    </source>
</evidence>
<evidence type="ECO:0000256" key="6">
    <source>
        <dbReference type="ARBA" id="ARBA00022583"/>
    </source>
</evidence>
<dbReference type="InterPro" id="IPR036943">
    <property type="entry name" value="FN_type2_sf"/>
</dbReference>
<name>A0A9F2NVD6_PYTBI</name>
<dbReference type="FunFam" id="2.10.10.10:FF:000001">
    <property type="entry name" value="Fibronectin 1a isoform 1"/>
    <property type="match status" value="1"/>
</dbReference>
<feature type="domain" description="C-type lectin" evidence="22">
    <location>
        <begin position="1110"/>
        <end position="1221"/>
    </location>
</feature>
<evidence type="ECO:0000256" key="1">
    <source>
        <dbReference type="ARBA" id="ARBA00004251"/>
    </source>
</evidence>